<sequence length="66" mass="7739">MLKNLSDRVLSIFVPEVEAAAGSFLQACGCKWHWNWTYWYRNCYWITVGTLYKCDPCYDSYLACSP</sequence>
<dbReference type="EMBL" id="JBHSFN010000017">
    <property type="protein sequence ID" value="MFC4589608.1"/>
    <property type="molecule type" value="Genomic_DNA"/>
</dbReference>
<reference evidence="2" key="1">
    <citation type="journal article" date="2019" name="Int. J. Syst. Evol. Microbiol.">
        <title>The Global Catalogue of Microorganisms (GCM) 10K type strain sequencing project: providing services to taxonomists for standard genome sequencing and annotation.</title>
        <authorList>
            <consortium name="The Broad Institute Genomics Platform"/>
            <consortium name="The Broad Institute Genome Sequencing Center for Infectious Disease"/>
            <person name="Wu L."/>
            <person name="Ma J."/>
        </authorList>
    </citation>
    <scope>NUCLEOTIDE SEQUENCE [LARGE SCALE GENOMIC DNA]</scope>
    <source>
        <strain evidence="2">CCUG 49560</strain>
    </source>
</reference>
<gene>
    <name evidence="1" type="ORF">ACFO8L_26210</name>
</gene>
<comment type="caution">
    <text evidence="1">The sequence shown here is derived from an EMBL/GenBank/DDBJ whole genome shotgun (WGS) entry which is preliminary data.</text>
</comment>
<keyword evidence="2" id="KW-1185">Reference proteome</keyword>
<accession>A0ABV9EJH8</accession>
<dbReference type="RefSeq" id="WP_262844387.1">
    <property type="nucleotide sequence ID" value="NZ_JANZYP010000028.1"/>
</dbReference>
<dbReference type="Proteomes" id="UP001595891">
    <property type="component" value="Unassembled WGS sequence"/>
</dbReference>
<name>A0ABV9EJH8_9ACTN</name>
<organism evidence="1 2">
    <name type="scientific">Sphaerisporangium corydalis</name>
    <dbReference type="NCBI Taxonomy" id="1441875"/>
    <lineage>
        <taxon>Bacteria</taxon>
        <taxon>Bacillati</taxon>
        <taxon>Actinomycetota</taxon>
        <taxon>Actinomycetes</taxon>
        <taxon>Streptosporangiales</taxon>
        <taxon>Streptosporangiaceae</taxon>
        <taxon>Sphaerisporangium</taxon>
    </lineage>
</organism>
<proteinExistence type="predicted"/>
<evidence type="ECO:0000313" key="1">
    <source>
        <dbReference type="EMBL" id="MFC4589608.1"/>
    </source>
</evidence>
<evidence type="ECO:0000313" key="2">
    <source>
        <dbReference type="Proteomes" id="UP001595891"/>
    </source>
</evidence>
<protein>
    <submittedName>
        <fullName evidence="1">Uncharacterized protein</fullName>
    </submittedName>
</protein>